<dbReference type="PANTHER" id="PTHR32309">
    <property type="entry name" value="TYROSINE-PROTEIN KINASE"/>
    <property type="match status" value="1"/>
</dbReference>
<protein>
    <submittedName>
        <fullName evidence="3">GumC family protein</fullName>
    </submittedName>
</protein>
<keyword evidence="2" id="KW-0812">Transmembrane</keyword>
<keyword evidence="2" id="KW-1133">Transmembrane helix</keyword>
<evidence type="ECO:0000256" key="2">
    <source>
        <dbReference type="SAM" id="Phobius"/>
    </source>
</evidence>
<feature type="coiled-coil region" evidence="1">
    <location>
        <begin position="302"/>
        <end position="344"/>
    </location>
</feature>
<dbReference type="EMBL" id="JBHUOX010000007">
    <property type="protein sequence ID" value="MFD3000930.1"/>
    <property type="molecule type" value="Genomic_DNA"/>
</dbReference>
<dbReference type="SUPFAM" id="SSF52540">
    <property type="entry name" value="P-loop containing nucleoside triphosphate hydrolases"/>
    <property type="match status" value="1"/>
</dbReference>
<gene>
    <name evidence="3" type="ORF">ACFS7Z_11195</name>
</gene>
<comment type="caution">
    <text evidence="3">The sequence shown here is derived from an EMBL/GenBank/DDBJ whole genome shotgun (WGS) entry which is preliminary data.</text>
</comment>
<dbReference type="InterPro" id="IPR027417">
    <property type="entry name" value="P-loop_NTPase"/>
</dbReference>
<dbReference type="PANTHER" id="PTHR32309:SF13">
    <property type="entry name" value="FERRIC ENTEROBACTIN TRANSPORT PROTEIN FEPE"/>
    <property type="match status" value="1"/>
</dbReference>
<evidence type="ECO:0000313" key="4">
    <source>
        <dbReference type="Proteomes" id="UP001597641"/>
    </source>
</evidence>
<dbReference type="RefSeq" id="WP_377484493.1">
    <property type="nucleotide sequence ID" value="NZ_JBHUOX010000007.1"/>
</dbReference>
<accession>A0ABW6BSZ0</accession>
<feature type="transmembrane region" description="Helical" evidence="2">
    <location>
        <begin position="463"/>
        <end position="485"/>
    </location>
</feature>
<keyword evidence="4" id="KW-1185">Reference proteome</keyword>
<sequence>MTLREFKNLMRRNWLYLVAIPLVTAVSVFFFNLTQGKEYTSNTVIYTGIASGYRVTGDESSRRVSEGAYENLITLITSRDTKKEVILRLLASHLMMKERSSAIMNEDTYERLNELFSDSLKATLTGATIEETTENLVTLYRSDSKNVIYKLINSDDPAYSLSALAKVLPHRIGTSDLVQVEYVTNDPGVCYQTLQILTDVFTRKNKELFSGQNQDVMVYFDEATQNAYDKLQEAEQKLYEFNKSNNIIDYDQQIATTASDKTQVLDKLSTLEMQYAGAFSALKSVEESMKKRGAANLKSQEIMSLRSRLSGLNNQILELEMANKSENNERIARLKRESAEVSDKIKASVDNYYANTHSLQGAPIASLLDDYVRNTVLVEELKSQLDILRNQKENLGGEYEKLVPLGAEIRKIRREVQVAEQEYMAQLDGLKKSKLSQQNIELSSQLRVIDPPYYPISSSSTSLVLLVLFGFFGSLLLTGAGVFTADMIDNTMRKPEHAAKVTNFPIMGVLPTINAKSKDTAIVDQAENQLVRQLLLKIQQKRDSQGPFVIGVVSSHSGEGKSIISNSLTKKLSIMGLNTLHLLPDSLEHQGVYYGSSTAFYSPLKGVSSNVTVADLAGNRVFNHAVVIVEFPALLEETYPVSLLQYLDMILVTVKADRTWEQADKILFDNIQRITKAPIEIVLNGVYSEYLEDFLGGRVKPVNLAEAHEYEAPKQVDEWKKEPAVLNS</sequence>
<feature type="transmembrane region" description="Helical" evidence="2">
    <location>
        <begin position="14"/>
        <end position="33"/>
    </location>
</feature>
<keyword evidence="1" id="KW-0175">Coiled coil</keyword>
<dbReference type="Proteomes" id="UP001597641">
    <property type="component" value="Unassembled WGS sequence"/>
</dbReference>
<keyword evidence="2" id="KW-0472">Membrane</keyword>
<dbReference type="InterPro" id="IPR050445">
    <property type="entry name" value="Bact_polysacc_biosynth/exp"/>
</dbReference>
<reference evidence="4" key="1">
    <citation type="journal article" date="2019" name="Int. J. Syst. Evol. Microbiol.">
        <title>The Global Catalogue of Microorganisms (GCM) 10K type strain sequencing project: providing services to taxonomists for standard genome sequencing and annotation.</title>
        <authorList>
            <consortium name="The Broad Institute Genomics Platform"/>
            <consortium name="The Broad Institute Genome Sequencing Center for Infectious Disease"/>
            <person name="Wu L."/>
            <person name="Ma J."/>
        </authorList>
    </citation>
    <scope>NUCLEOTIDE SEQUENCE [LARGE SCALE GENOMIC DNA]</scope>
    <source>
        <strain evidence="4">KCTC 23984</strain>
    </source>
</reference>
<dbReference type="Gene3D" id="3.40.50.300">
    <property type="entry name" value="P-loop containing nucleotide triphosphate hydrolases"/>
    <property type="match status" value="1"/>
</dbReference>
<name>A0ABW6BSZ0_9BACT</name>
<organism evidence="3 4">
    <name type="scientific">Pontibacter toksunensis</name>
    <dbReference type="NCBI Taxonomy" id="1332631"/>
    <lineage>
        <taxon>Bacteria</taxon>
        <taxon>Pseudomonadati</taxon>
        <taxon>Bacteroidota</taxon>
        <taxon>Cytophagia</taxon>
        <taxon>Cytophagales</taxon>
        <taxon>Hymenobacteraceae</taxon>
        <taxon>Pontibacter</taxon>
    </lineage>
</organism>
<evidence type="ECO:0000256" key="1">
    <source>
        <dbReference type="SAM" id="Coils"/>
    </source>
</evidence>
<proteinExistence type="predicted"/>
<evidence type="ECO:0000313" key="3">
    <source>
        <dbReference type="EMBL" id="MFD3000930.1"/>
    </source>
</evidence>